<evidence type="ECO:0000256" key="2">
    <source>
        <dbReference type="SAM" id="SignalP"/>
    </source>
</evidence>
<evidence type="ECO:0000313" key="5">
    <source>
        <dbReference type="Proteomes" id="UP000675880"/>
    </source>
</evidence>
<dbReference type="Gene3D" id="2.40.160.20">
    <property type="match status" value="1"/>
</dbReference>
<accession>A0ABN7M139</accession>
<feature type="domain" description="Outer membrane protein beta-barrel" evidence="3">
    <location>
        <begin position="39"/>
        <end position="234"/>
    </location>
</feature>
<keyword evidence="1 2" id="KW-0732">Signal</keyword>
<dbReference type="EMBL" id="CAJNBJ010000017">
    <property type="protein sequence ID" value="CAE6779756.1"/>
    <property type="molecule type" value="Genomic_DNA"/>
</dbReference>
<gene>
    <name evidence="4" type="ORF">NSPZN2_40696</name>
</gene>
<dbReference type="InterPro" id="IPR011250">
    <property type="entry name" value="OMP/PagP_B-barrel"/>
</dbReference>
<name>A0ABN7M139_9BACT</name>
<feature type="signal peptide" evidence="2">
    <location>
        <begin position="1"/>
        <end position="25"/>
    </location>
</feature>
<reference evidence="4 5" key="1">
    <citation type="submission" date="2021-02" db="EMBL/GenBank/DDBJ databases">
        <authorList>
            <person name="Han P."/>
        </authorList>
    </citation>
    <scope>NUCLEOTIDE SEQUENCE [LARGE SCALE GENOMIC DNA]</scope>
    <source>
        <strain evidence="4">Candidatus Nitrospira sp. ZN2</strain>
    </source>
</reference>
<dbReference type="InterPro" id="IPR027385">
    <property type="entry name" value="Beta-barrel_OMP"/>
</dbReference>
<evidence type="ECO:0000313" key="4">
    <source>
        <dbReference type="EMBL" id="CAE6779756.1"/>
    </source>
</evidence>
<keyword evidence="5" id="KW-1185">Reference proteome</keyword>
<feature type="chain" id="PRO_5045745613" description="Outer membrane protein beta-barrel domain-containing protein" evidence="2">
    <location>
        <begin position="26"/>
        <end position="247"/>
    </location>
</feature>
<dbReference type="SUPFAM" id="SSF56925">
    <property type="entry name" value="OMPA-like"/>
    <property type="match status" value="1"/>
</dbReference>
<evidence type="ECO:0000259" key="3">
    <source>
        <dbReference type="Pfam" id="PF13505"/>
    </source>
</evidence>
<dbReference type="Pfam" id="PF13505">
    <property type="entry name" value="OMP_b-brl"/>
    <property type="match status" value="1"/>
</dbReference>
<dbReference type="RefSeq" id="WP_213043480.1">
    <property type="nucleotide sequence ID" value="NZ_CAJNBJ010000017.1"/>
</dbReference>
<proteinExistence type="predicted"/>
<protein>
    <recommendedName>
        <fullName evidence="3">Outer membrane protein beta-barrel domain-containing protein</fullName>
    </recommendedName>
</protein>
<dbReference type="Proteomes" id="UP000675880">
    <property type="component" value="Unassembled WGS sequence"/>
</dbReference>
<organism evidence="4 5">
    <name type="scientific">Nitrospira defluvii</name>
    <dbReference type="NCBI Taxonomy" id="330214"/>
    <lineage>
        <taxon>Bacteria</taxon>
        <taxon>Pseudomonadati</taxon>
        <taxon>Nitrospirota</taxon>
        <taxon>Nitrospiria</taxon>
        <taxon>Nitrospirales</taxon>
        <taxon>Nitrospiraceae</taxon>
        <taxon>Nitrospira</taxon>
    </lineage>
</organism>
<comment type="caution">
    <text evidence="4">The sequence shown here is derived from an EMBL/GenBank/DDBJ whole genome shotgun (WGS) entry which is preliminary data.</text>
</comment>
<sequence length="247" mass="26323">MFTMRFLSGSVLVLTLAWSVPIACAEDNGLTPQVDPYIALFGGMTLPSKTDAKVNNSGMNLTVLDQDFGSSKSLGGKVGVWFPGLRRSTGLDFGLEVDVTNYQPDVKAGRFQANGTLNGIPVVATASRSSNMDVNATIVATNLLLRLPIYVSAEFPQGRLYPYLGGGPGVQKSSFGSNGKSDYDLALQAVAGMHVFLAKRVSLFAEYKFTHATQTFGFTSSTGATQDERYTFNVSHVVGGLAVHFGN</sequence>
<evidence type="ECO:0000256" key="1">
    <source>
        <dbReference type="ARBA" id="ARBA00022729"/>
    </source>
</evidence>